<dbReference type="InterPro" id="IPR002695">
    <property type="entry name" value="PurH-like"/>
</dbReference>
<gene>
    <name evidence="1" type="ORF">QUV96_03940</name>
</gene>
<accession>A0ABT7UAX3</accession>
<dbReference type="PANTHER" id="PTHR11692">
    <property type="entry name" value="BIFUNCTIONAL PURINE BIOSYNTHESIS PROTEIN PURH"/>
    <property type="match status" value="1"/>
</dbReference>
<reference evidence="2" key="1">
    <citation type="submission" date="2023-06" db="EMBL/GenBank/DDBJ databases">
        <title>Identification and characterization of horizontal gene transfer across gut microbiota members of farm animals based on homology search.</title>
        <authorList>
            <person name="Zeman M."/>
            <person name="Kubasova T."/>
            <person name="Jahodarova E."/>
            <person name="Nykrynova M."/>
            <person name="Rychlik I."/>
        </authorList>
    </citation>
    <scope>NUCLEOTIDE SEQUENCE [LARGE SCALE GENOMIC DNA]</scope>
    <source>
        <strain evidence="2">ET39</strain>
    </source>
</reference>
<evidence type="ECO:0000313" key="1">
    <source>
        <dbReference type="EMBL" id="MDM8156788.1"/>
    </source>
</evidence>
<dbReference type="EMBL" id="JAUDCG010000012">
    <property type="protein sequence ID" value="MDM8156788.1"/>
    <property type="molecule type" value="Genomic_DNA"/>
</dbReference>
<organism evidence="1 2">
    <name type="scientific">Amedibacillus dolichus</name>
    <dbReference type="NCBI Taxonomy" id="31971"/>
    <lineage>
        <taxon>Bacteria</taxon>
        <taxon>Bacillati</taxon>
        <taxon>Bacillota</taxon>
        <taxon>Erysipelotrichia</taxon>
        <taxon>Erysipelotrichales</taxon>
        <taxon>Erysipelotrichaceae</taxon>
        <taxon>Amedibacillus</taxon>
    </lineage>
</organism>
<reference evidence="1 2" key="2">
    <citation type="submission" date="2023-06" db="EMBL/GenBank/DDBJ databases">
        <title>Identification and characterization of horizontal gene transfer across gut microbiota members of farm animals based on homology search.</title>
        <authorList>
            <person name="Schwarzerova J."/>
            <person name="Nykrynova M."/>
            <person name="Jureckova K."/>
            <person name="Cejkova D."/>
            <person name="Rychlik I."/>
        </authorList>
    </citation>
    <scope>NUCLEOTIDE SEQUENCE [LARGE SCALE GENOMIC DNA]</scope>
    <source>
        <strain evidence="1 2">ET39</strain>
    </source>
</reference>
<protein>
    <submittedName>
        <fullName evidence="1">Uncharacterized protein</fullName>
    </submittedName>
</protein>
<dbReference type="Pfam" id="PF01808">
    <property type="entry name" value="AICARFT_IMPCHas"/>
    <property type="match status" value="1"/>
</dbReference>
<dbReference type="Gene3D" id="3.40.140.20">
    <property type="match status" value="2"/>
</dbReference>
<dbReference type="Proteomes" id="UP001529340">
    <property type="component" value="Unassembled WGS sequence"/>
</dbReference>
<sequence>MKRRDLAGENPHQKAELHQMEDCPRCALFHAENIQGPDLSYNDIVDADAALSLLREFHEEANTDHQVISILFHHGNPCCVALGDTHAEALTNAIDHSDPTSIIEGIYVTNGIIDETEAALLNRLFLHVVIASDVTSQAGRILRDQQQLTLLSHPHLMEKPASLGKEIRQLVGGYLIQTRNDQLFIKLKSTTSRTPSEAEIQQLLIAWKVVKHTKTNAIVLVKGKTTVGIGPGLNNRVWSTQQAIERAGNHAKGSVMASDAILPLPESITLAGEAGVTAIIEPGGWYKESENIKEAEKYGIAILTTGINQFCH</sequence>
<dbReference type="PANTHER" id="PTHR11692:SF0">
    <property type="entry name" value="BIFUNCTIONAL PURINE BIOSYNTHESIS PROTEIN ATIC"/>
    <property type="match status" value="1"/>
</dbReference>
<dbReference type="SMART" id="SM00798">
    <property type="entry name" value="AICARFT_IMPCHas"/>
    <property type="match status" value="1"/>
</dbReference>
<keyword evidence="2" id="KW-1185">Reference proteome</keyword>
<comment type="caution">
    <text evidence="1">The sequence shown here is derived from an EMBL/GenBank/DDBJ whole genome shotgun (WGS) entry which is preliminary data.</text>
</comment>
<dbReference type="InterPro" id="IPR016193">
    <property type="entry name" value="Cytidine_deaminase-like"/>
</dbReference>
<name>A0ABT7UAX3_9FIRM</name>
<dbReference type="SUPFAM" id="SSF53927">
    <property type="entry name" value="Cytidine deaminase-like"/>
    <property type="match status" value="1"/>
</dbReference>
<dbReference type="RefSeq" id="WP_289607252.1">
    <property type="nucleotide sequence ID" value="NZ_JAUDCG010000012.1"/>
</dbReference>
<dbReference type="InterPro" id="IPR024051">
    <property type="entry name" value="AICAR_Tfase_dup_dom_sf"/>
</dbReference>
<evidence type="ECO:0000313" key="2">
    <source>
        <dbReference type="Proteomes" id="UP001529340"/>
    </source>
</evidence>
<proteinExistence type="predicted"/>